<dbReference type="InterPro" id="IPR016040">
    <property type="entry name" value="NAD(P)-bd_dom"/>
</dbReference>
<feature type="compositionally biased region" description="Low complexity" evidence="1">
    <location>
        <begin position="408"/>
        <end position="419"/>
    </location>
</feature>
<evidence type="ECO:0000256" key="1">
    <source>
        <dbReference type="SAM" id="MobiDB-lite"/>
    </source>
</evidence>
<evidence type="ECO:0000259" key="2">
    <source>
        <dbReference type="Pfam" id="PF13460"/>
    </source>
</evidence>
<dbReference type="OrthoDB" id="2130169at2759"/>
<dbReference type="Proteomes" id="UP000188318">
    <property type="component" value="Unassembled WGS sequence"/>
</dbReference>
<dbReference type="Pfam" id="PF13460">
    <property type="entry name" value="NAD_binding_10"/>
    <property type="match status" value="1"/>
</dbReference>
<reference evidence="4" key="1">
    <citation type="journal article" date="2017" name="Genome Biol.">
        <title>Comparative genomics reveals high biological diversity and specific adaptations in the industrially and medically important fungal genus Aspergillus.</title>
        <authorList>
            <person name="de Vries R.P."/>
            <person name="Riley R."/>
            <person name="Wiebenga A."/>
            <person name="Aguilar-Osorio G."/>
            <person name="Amillis S."/>
            <person name="Uchima C.A."/>
            <person name="Anderluh G."/>
            <person name="Asadollahi M."/>
            <person name="Askin M."/>
            <person name="Barry K."/>
            <person name="Battaglia E."/>
            <person name="Bayram O."/>
            <person name="Benocci T."/>
            <person name="Braus-Stromeyer S.A."/>
            <person name="Caldana C."/>
            <person name="Canovas D."/>
            <person name="Cerqueira G.C."/>
            <person name="Chen F."/>
            <person name="Chen W."/>
            <person name="Choi C."/>
            <person name="Clum A."/>
            <person name="Dos Santos R.A."/>
            <person name="Damasio A.R."/>
            <person name="Diallinas G."/>
            <person name="Emri T."/>
            <person name="Fekete E."/>
            <person name="Flipphi M."/>
            <person name="Freyberg S."/>
            <person name="Gallo A."/>
            <person name="Gournas C."/>
            <person name="Habgood R."/>
            <person name="Hainaut M."/>
            <person name="Harispe M.L."/>
            <person name="Henrissat B."/>
            <person name="Hilden K.S."/>
            <person name="Hope R."/>
            <person name="Hossain A."/>
            <person name="Karabika E."/>
            <person name="Karaffa L."/>
            <person name="Karanyi Z."/>
            <person name="Krasevec N."/>
            <person name="Kuo A."/>
            <person name="Kusch H."/>
            <person name="LaButti K."/>
            <person name="Lagendijk E.L."/>
            <person name="Lapidus A."/>
            <person name="Levasseur A."/>
            <person name="Lindquist E."/>
            <person name="Lipzen A."/>
            <person name="Logrieco A.F."/>
            <person name="MacCabe A."/>
            <person name="Maekelae M.R."/>
            <person name="Malavazi I."/>
            <person name="Melin P."/>
            <person name="Meyer V."/>
            <person name="Mielnichuk N."/>
            <person name="Miskei M."/>
            <person name="Molnar A.P."/>
            <person name="Mule G."/>
            <person name="Ngan C.Y."/>
            <person name="Orejas M."/>
            <person name="Orosz E."/>
            <person name="Ouedraogo J.P."/>
            <person name="Overkamp K.M."/>
            <person name="Park H.-S."/>
            <person name="Perrone G."/>
            <person name="Piumi F."/>
            <person name="Punt P.J."/>
            <person name="Ram A.F."/>
            <person name="Ramon A."/>
            <person name="Rauscher S."/>
            <person name="Record E."/>
            <person name="Riano-Pachon D.M."/>
            <person name="Robert V."/>
            <person name="Roehrig J."/>
            <person name="Ruller R."/>
            <person name="Salamov A."/>
            <person name="Salih N.S."/>
            <person name="Samson R.A."/>
            <person name="Sandor E."/>
            <person name="Sanguinetti M."/>
            <person name="Schuetze T."/>
            <person name="Sepcic K."/>
            <person name="Shelest E."/>
            <person name="Sherlock G."/>
            <person name="Sophianopoulou V."/>
            <person name="Squina F.M."/>
            <person name="Sun H."/>
            <person name="Susca A."/>
            <person name="Todd R.B."/>
            <person name="Tsang A."/>
            <person name="Unkles S.E."/>
            <person name="van de Wiele N."/>
            <person name="van Rossen-Uffink D."/>
            <person name="Oliveira J.V."/>
            <person name="Vesth T.C."/>
            <person name="Visser J."/>
            <person name="Yu J.-H."/>
            <person name="Zhou M."/>
            <person name="Andersen M.R."/>
            <person name="Archer D.B."/>
            <person name="Baker S.E."/>
            <person name="Benoit I."/>
            <person name="Brakhage A.A."/>
            <person name="Braus G.H."/>
            <person name="Fischer R."/>
            <person name="Frisvad J.C."/>
            <person name="Goldman G.H."/>
            <person name="Houbraken J."/>
            <person name="Oakley B."/>
            <person name="Pocsi I."/>
            <person name="Scazzocchio C."/>
            <person name="Seiboth B."/>
            <person name="vanKuyk P.A."/>
            <person name="Wortman J."/>
            <person name="Dyer P.S."/>
            <person name="Grigoriev I.V."/>
        </authorList>
    </citation>
    <scope>NUCLEOTIDE SEQUENCE [LARGE SCALE GENOMIC DNA]</scope>
    <source>
        <strain evidence="4">ITEM 5010</strain>
    </source>
</reference>
<dbReference type="PANTHER" id="PTHR48079">
    <property type="entry name" value="PROTEIN YEEZ"/>
    <property type="match status" value="1"/>
</dbReference>
<dbReference type="AlphaFoldDB" id="A0A1R3RKF4"/>
<dbReference type="InterPro" id="IPR051783">
    <property type="entry name" value="NAD(P)-dependent_oxidoreduct"/>
</dbReference>
<name>A0A1R3RKF4_ASPC5</name>
<feature type="domain" description="NAD(P)-binding" evidence="2">
    <location>
        <begin position="8"/>
        <end position="112"/>
    </location>
</feature>
<feature type="region of interest" description="Disordered" evidence="1">
    <location>
        <begin position="392"/>
        <end position="419"/>
    </location>
</feature>
<accession>A0A1R3RKF4</accession>
<feature type="compositionally biased region" description="Polar residues" evidence="1">
    <location>
        <begin position="392"/>
        <end position="406"/>
    </location>
</feature>
<dbReference type="InterPro" id="IPR036291">
    <property type="entry name" value="NAD(P)-bd_dom_sf"/>
</dbReference>
<dbReference type="SUPFAM" id="SSF51735">
    <property type="entry name" value="NAD(P)-binding Rossmann-fold domains"/>
    <property type="match status" value="1"/>
</dbReference>
<sequence>MAKIFLTGASGYIGGDVLYALKTAFPNCNYTALLRDEQKAHAISRDYPDLHIILGDLDSSSILEAQAREADIVVHTASSNHIKSAEAIARGLAASGRSKPGHWIQISGASVLSIPDIETNTFGEASATVYHDLGGADELRTLIQRYSAKRVVDNFILSLSPTNRPKTALIFPPIIYGCGRGPINQRSIQIPELARVTMQRREGVQVGKGESTWSNVHVSDVSSIFVKLVEKALQGEVGELWNEHGLYFPGSGALSFGAISARVAQEVKNLGLADSTSVAEISHEEADSLTAHGGVLWGTNAQQVAQRARQYLGWVPTGRTLEEEIPATVLAEAQRLGLKSFSMSDALSADLVSGSIDASLAEIDTRSRDSEKSSQGDIVVGPFAVLDLTTSNPVVPRTTTGTSNAEAPSLDPLDDGSSVVSPSLSQESIAYMNDLLQWSDILSLDPQMHSAALSAPFDLGDWLPLESATQVPILERNVTGEETGQSSAVHMSVVQEGVRMMTQQTLIDPNPPDVLADAHFLLRHFQDHVISRLMAIPLDQKSPWKILNVPSAVVTYSDMTFLGSQTISHARLANLYCLLACSALHLAVDPSMGSPDSKERWRPVAEYAYHVAKDHMQMSLKNETQEPKKAKYKDQLMAICALTEYAILSGQQQDARCYLIDAERLLRLRGLAKVRISQKARLLHHLYTWQRIVGESTYALHDYAPSDSFMEALKHRFRYQKVETTPAADNSRLDDFLRLDRRPADSDLNIDEPKDTEIGLYDIHLQDSRRYPATLYSQIYGVSETWLSLVSQTTRLANVMETSTPVLTAAA</sequence>
<dbReference type="Gene3D" id="3.40.50.720">
    <property type="entry name" value="NAD(P)-binding Rossmann-like Domain"/>
    <property type="match status" value="1"/>
</dbReference>
<evidence type="ECO:0000313" key="3">
    <source>
        <dbReference type="EMBL" id="OOF94967.1"/>
    </source>
</evidence>
<proteinExistence type="predicted"/>
<dbReference type="OMA" id="ICALTEY"/>
<dbReference type="GO" id="GO:0004029">
    <property type="term" value="F:aldehyde dehydrogenase (NAD+) activity"/>
    <property type="evidence" value="ECO:0007669"/>
    <property type="project" value="TreeGrafter"/>
</dbReference>
<evidence type="ECO:0000313" key="4">
    <source>
        <dbReference type="Proteomes" id="UP000188318"/>
    </source>
</evidence>
<dbReference type="PANTHER" id="PTHR48079:SF8">
    <property type="entry name" value="NAD(P)-BINDING DOMAIN-CONTAINING PROTEIN"/>
    <property type="match status" value="1"/>
</dbReference>
<keyword evidence="4" id="KW-1185">Reference proteome</keyword>
<dbReference type="InterPro" id="IPR021858">
    <property type="entry name" value="Fun_TF"/>
</dbReference>
<dbReference type="EMBL" id="KV907501">
    <property type="protein sequence ID" value="OOF94967.1"/>
    <property type="molecule type" value="Genomic_DNA"/>
</dbReference>
<protein>
    <recommendedName>
        <fullName evidence="2">NAD(P)-binding domain-containing protein</fullName>
    </recommendedName>
</protein>
<dbReference type="GO" id="GO:0005737">
    <property type="term" value="C:cytoplasm"/>
    <property type="evidence" value="ECO:0007669"/>
    <property type="project" value="TreeGrafter"/>
</dbReference>
<dbReference type="STRING" id="602072.A0A1R3RKF4"/>
<organism evidence="3 4">
    <name type="scientific">Aspergillus carbonarius (strain ITEM 5010)</name>
    <dbReference type="NCBI Taxonomy" id="602072"/>
    <lineage>
        <taxon>Eukaryota</taxon>
        <taxon>Fungi</taxon>
        <taxon>Dikarya</taxon>
        <taxon>Ascomycota</taxon>
        <taxon>Pezizomycotina</taxon>
        <taxon>Eurotiomycetes</taxon>
        <taxon>Eurotiomycetidae</taxon>
        <taxon>Eurotiales</taxon>
        <taxon>Aspergillaceae</taxon>
        <taxon>Aspergillus</taxon>
        <taxon>Aspergillus subgen. Circumdati</taxon>
    </lineage>
</organism>
<dbReference type="VEuPathDB" id="FungiDB:ASPCADRAFT_516319"/>
<dbReference type="Pfam" id="PF11951">
    <property type="entry name" value="Fungal_trans_2"/>
    <property type="match status" value="1"/>
</dbReference>
<gene>
    <name evidence="3" type="ORF">ASPCADRAFT_516319</name>
</gene>